<name>A0A1S2LPT3_9BACI</name>
<reference evidence="3 4" key="1">
    <citation type="submission" date="2016-10" db="EMBL/GenBank/DDBJ databases">
        <title>Draft genome sequences of four alkaliphilic bacteria belonging to the Anaerobacillus genus.</title>
        <authorList>
            <person name="Bassil N.M."/>
            <person name="Lloyd J.R."/>
        </authorList>
    </citation>
    <scope>NUCLEOTIDE SEQUENCE [LARGE SCALE GENOMIC DNA]</scope>
    <source>
        <strain evidence="3 4">DSM 18345</strain>
    </source>
</reference>
<evidence type="ECO:0000259" key="2">
    <source>
        <dbReference type="SMART" id="SM00014"/>
    </source>
</evidence>
<proteinExistence type="predicted"/>
<dbReference type="SMART" id="SM00014">
    <property type="entry name" value="acidPPc"/>
    <property type="match status" value="1"/>
</dbReference>
<sequence length="162" mass="18465">MDDQIFKAINGLSGRYPLVDKFMIAVSKKSNLLFTIILVFFFLRSLYNKKIIRNIILSISVSFSICSFINFFYYKPRPFVKRRIGILIPSKQTSSFPSRHTLFAFIVSSSIILYKRTIGSILMGLSVLTGISRIWVGHHYPSDIIGSAIISSLTSFIIDKRL</sequence>
<dbReference type="InterPro" id="IPR036938">
    <property type="entry name" value="PAP2/HPO_sf"/>
</dbReference>
<keyword evidence="1" id="KW-0472">Membrane</keyword>
<evidence type="ECO:0000256" key="1">
    <source>
        <dbReference type="SAM" id="Phobius"/>
    </source>
</evidence>
<organism evidence="3 4">
    <name type="scientific">Anaerobacillus alkalilacustris</name>
    <dbReference type="NCBI Taxonomy" id="393763"/>
    <lineage>
        <taxon>Bacteria</taxon>
        <taxon>Bacillati</taxon>
        <taxon>Bacillota</taxon>
        <taxon>Bacilli</taxon>
        <taxon>Bacillales</taxon>
        <taxon>Bacillaceae</taxon>
        <taxon>Anaerobacillus</taxon>
    </lineage>
</organism>
<feature type="transmembrane region" description="Helical" evidence="1">
    <location>
        <begin position="55"/>
        <end position="74"/>
    </location>
</feature>
<dbReference type="Gene3D" id="1.20.144.10">
    <property type="entry name" value="Phosphatidic acid phosphatase type 2/haloperoxidase"/>
    <property type="match status" value="1"/>
</dbReference>
<dbReference type="PANTHER" id="PTHR14969:SF58">
    <property type="entry name" value="UNDECAPRENYL-DIPHOSPHATASE BCRC"/>
    <property type="match status" value="1"/>
</dbReference>
<feature type="transmembrane region" description="Helical" evidence="1">
    <location>
        <begin position="22"/>
        <end position="43"/>
    </location>
</feature>
<keyword evidence="1" id="KW-0812">Transmembrane</keyword>
<dbReference type="InterPro" id="IPR000326">
    <property type="entry name" value="PAP2/HPO"/>
</dbReference>
<comment type="caution">
    <text evidence="3">The sequence shown here is derived from an EMBL/GenBank/DDBJ whole genome shotgun (WGS) entry which is preliminary data.</text>
</comment>
<dbReference type="PANTHER" id="PTHR14969">
    <property type="entry name" value="SPHINGOSINE-1-PHOSPHATE PHOSPHOHYDROLASE"/>
    <property type="match status" value="1"/>
</dbReference>
<dbReference type="AlphaFoldDB" id="A0A1S2LPT3"/>
<feature type="domain" description="Phosphatidic acid phosphatase type 2/haloperoxidase" evidence="2">
    <location>
        <begin position="50"/>
        <end position="159"/>
    </location>
</feature>
<evidence type="ECO:0000313" key="4">
    <source>
        <dbReference type="Proteomes" id="UP000179524"/>
    </source>
</evidence>
<accession>A0A1S2LPT3</accession>
<keyword evidence="1" id="KW-1133">Transmembrane helix</keyword>
<evidence type="ECO:0000313" key="3">
    <source>
        <dbReference type="EMBL" id="OIJ14386.1"/>
    </source>
</evidence>
<dbReference type="SUPFAM" id="SSF48317">
    <property type="entry name" value="Acid phosphatase/Vanadium-dependent haloperoxidase"/>
    <property type="match status" value="1"/>
</dbReference>
<dbReference type="Proteomes" id="UP000179524">
    <property type="component" value="Unassembled WGS sequence"/>
</dbReference>
<dbReference type="OrthoDB" id="9789113at2"/>
<gene>
    <name evidence="3" type="ORF">BKP37_08550</name>
</gene>
<keyword evidence="4" id="KW-1185">Reference proteome</keyword>
<dbReference type="Pfam" id="PF01569">
    <property type="entry name" value="PAP2"/>
    <property type="match status" value="1"/>
</dbReference>
<protein>
    <submittedName>
        <fullName evidence="3">Undecaprenyl-diphosphatase</fullName>
    </submittedName>
</protein>
<dbReference type="EMBL" id="MLQR01000020">
    <property type="protein sequence ID" value="OIJ14386.1"/>
    <property type="molecule type" value="Genomic_DNA"/>
</dbReference>
<dbReference type="RefSeq" id="WP_071309187.1">
    <property type="nucleotide sequence ID" value="NZ_MLQR01000020.1"/>
</dbReference>